<dbReference type="InterPro" id="IPR012462">
    <property type="entry name" value="UFSP1/2_DUB_cat"/>
</dbReference>
<keyword evidence="1" id="KW-0378">Hydrolase</keyword>
<dbReference type="AlphaFoldDB" id="A0A166M5T5"/>
<dbReference type="GO" id="GO:0016787">
    <property type="term" value="F:hydrolase activity"/>
    <property type="evidence" value="ECO:0007669"/>
    <property type="project" value="UniProtKB-KW"/>
</dbReference>
<organism evidence="4 5">
    <name type="scientific">Athelia psychrophila</name>
    <dbReference type="NCBI Taxonomy" id="1759441"/>
    <lineage>
        <taxon>Eukaryota</taxon>
        <taxon>Fungi</taxon>
        <taxon>Dikarya</taxon>
        <taxon>Basidiomycota</taxon>
        <taxon>Agaricomycotina</taxon>
        <taxon>Agaricomycetes</taxon>
        <taxon>Agaricomycetidae</taxon>
        <taxon>Atheliales</taxon>
        <taxon>Atheliaceae</taxon>
        <taxon>Athelia</taxon>
    </lineage>
</organism>
<evidence type="ECO:0000259" key="3">
    <source>
        <dbReference type="Pfam" id="PF07910"/>
    </source>
</evidence>
<proteinExistence type="predicted"/>
<feature type="region of interest" description="Disordered" evidence="2">
    <location>
        <begin position="319"/>
        <end position="348"/>
    </location>
</feature>
<feature type="region of interest" description="Disordered" evidence="2">
    <location>
        <begin position="355"/>
        <end position="374"/>
    </location>
</feature>
<feature type="compositionally biased region" description="Basic residues" evidence="2">
    <location>
        <begin position="355"/>
        <end position="364"/>
    </location>
</feature>
<dbReference type="Pfam" id="PF07910">
    <property type="entry name" value="Peptidase_C78"/>
    <property type="match status" value="1"/>
</dbReference>
<evidence type="ECO:0000256" key="1">
    <source>
        <dbReference type="ARBA" id="ARBA00022801"/>
    </source>
</evidence>
<evidence type="ECO:0000313" key="4">
    <source>
        <dbReference type="EMBL" id="KZP23665.1"/>
    </source>
</evidence>
<feature type="region of interest" description="Disordered" evidence="2">
    <location>
        <begin position="379"/>
        <end position="401"/>
    </location>
</feature>
<name>A0A166M5T5_9AGAM</name>
<dbReference type="EMBL" id="KV417531">
    <property type="protein sequence ID" value="KZP23665.1"/>
    <property type="molecule type" value="Genomic_DNA"/>
</dbReference>
<dbReference type="Gene3D" id="3.90.70.130">
    <property type="match status" value="1"/>
</dbReference>
<evidence type="ECO:0000256" key="2">
    <source>
        <dbReference type="SAM" id="MobiDB-lite"/>
    </source>
</evidence>
<gene>
    <name evidence="4" type="ORF">FIBSPDRAFT_452708</name>
</gene>
<evidence type="ECO:0000313" key="5">
    <source>
        <dbReference type="Proteomes" id="UP000076532"/>
    </source>
</evidence>
<protein>
    <recommendedName>
        <fullName evidence="3">UFSP1/2/DUB catalytic domain-containing protein</fullName>
    </recommendedName>
</protein>
<dbReference type="OrthoDB" id="288987at2759"/>
<dbReference type="Proteomes" id="UP000076532">
    <property type="component" value="Unassembled WGS sequence"/>
</dbReference>
<accession>A0A166M5T5</accession>
<feature type="domain" description="UFSP1/2/DUB catalytic" evidence="3">
    <location>
        <begin position="108"/>
        <end position="301"/>
    </location>
</feature>
<keyword evidence="5" id="KW-1185">Reference proteome</keyword>
<reference evidence="4 5" key="1">
    <citation type="journal article" date="2016" name="Mol. Biol. Evol.">
        <title>Comparative Genomics of Early-Diverging Mushroom-Forming Fungi Provides Insights into the Origins of Lignocellulose Decay Capabilities.</title>
        <authorList>
            <person name="Nagy L.G."/>
            <person name="Riley R."/>
            <person name="Tritt A."/>
            <person name="Adam C."/>
            <person name="Daum C."/>
            <person name="Floudas D."/>
            <person name="Sun H."/>
            <person name="Yadav J.S."/>
            <person name="Pangilinan J."/>
            <person name="Larsson K.H."/>
            <person name="Matsuura K."/>
            <person name="Barry K."/>
            <person name="Labutti K."/>
            <person name="Kuo R."/>
            <person name="Ohm R.A."/>
            <person name="Bhattacharya S.S."/>
            <person name="Shirouzu T."/>
            <person name="Yoshinaga Y."/>
            <person name="Martin F.M."/>
            <person name="Grigoriev I.V."/>
            <person name="Hibbett D.S."/>
        </authorList>
    </citation>
    <scope>NUCLEOTIDE SEQUENCE [LARGE SCALE GENOMIC DNA]</scope>
    <source>
        <strain evidence="4 5">CBS 109695</strain>
    </source>
</reference>
<dbReference type="STRING" id="436010.A0A166M5T5"/>
<sequence length="459" mass="51586">MRCEMCKTDISNWPVEQRQAHYERHFADSAPVASPSRKRDPLIASTSARARIMQSPSKLKEYWRKPETDTFWHNAQAGVDPPPKNFSPGLIPVLRQALTQSHSKGKTQRAVLCYDKTVHIAREFWDVGWGCGYRNFLMACTALMEQPVQPMYFALLDDASPPSVRNLQHLIESAWREGYDRDGARDLKHKLAGTTKWIGTAELYTAFTYRRIPCALVDFDLKKQDKDRAVKGVINWVVNYFSPPILGKVKTSIDDALRGAAPVVCTDKMPLILQHDGHSRTIVGYEVDRRGVVNLLTFCPSRLIPKPLRKLGLAALSPASVSTSREAEGASAQTGLGRARTTSTSTSRVLQHILHPIHKEKRHGAGSGQTANDEKDVIVIPDDDDDDGPKPQPTTKLTHPARINPEHKLDPLEIINFFRLDPKALGKKNEYQILYFPMDDPLSPREQLARKEVFSTKIS</sequence>